<dbReference type="GO" id="GO:0003677">
    <property type="term" value="F:DNA binding"/>
    <property type="evidence" value="ECO:0007669"/>
    <property type="project" value="UniProtKB-KW"/>
</dbReference>
<proteinExistence type="predicted"/>
<feature type="domain" description="TF-B3" evidence="7">
    <location>
        <begin position="234"/>
        <end position="329"/>
    </location>
</feature>
<dbReference type="InterPro" id="IPR003340">
    <property type="entry name" value="B3_DNA-bd"/>
</dbReference>
<dbReference type="Gene3D" id="2.40.330.10">
    <property type="entry name" value="DNA-binding pseudobarrel domain"/>
    <property type="match status" value="3"/>
</dbReference>
<protein>
    <submittedName>
        <fullName evidence="8">B3 DNA binding domain containing protein</fullName>
    </submittedName>
</protein>
<feature type="domain" description="TF-B3" evidence="7">
    <location>
        <begin position="69"/>
        <end position="168"/>
    </location>
</feature>
<dbReference type="InterPro" id="IPR015300">
    <property type="entry name" value="DNA-bd_pseudobarrel_sf"/>
</dbReference>
<sequence>MDSPSPVSVKRSKPKESYNKSRSTDDKEDADQMLVPRNLSFTESKRLVMSKETEKAVGAATASKLGNPSFMLILQPYITKNSSVHVPAEFARRHNLDRCSSTEIQLQAHNEKKSWPAKFTLTASRARISQRWGPFAASKNLKEEDVCIFELISKPKEILLKVWIYRAADYAVELLPKQASAFLCFSNPCIFSDIVPFHSKPSWFLMPPTRRYVRRRVGQSRGGLRRPTRISPSQFFKLMIRSTILDRKLLLPEEFSAEFGVELSTVATLIAPNGCTWRVGIKKSSKNNMIWFLDGWHEFVEYYSIDFGYSLVFRYEGNSKFRVMIFHNVTGCQIEYPSDDQSSDAESDFINQNDEDTDEDSEERADIFNAKPFTSNIGSSKTIRKCFSKRSIGRPSFGSPKLGNSYEKTRSQRCELDQSSQSEMDRINILRKGKQKMSEKTSQRNILVTQEDGEDFFVPKSLRHKNKNRRFAKPRENKKAIQAATMNKLNNPSFMIIIKPHNKTYVYVPADFARKYLPNSSELITLEAPNGEQRVVTSNGYPSSCSKRLEKGWGRFLRENYLEEGDVCVFELINSKIIVLKVWMYRVADYAGR</sequence>
<reference evidence="9" key="1">
    <citation type="submission" date="2016-06" db="EMBL/GenBank/DDBJ databases">
        <title>Parallel loss of symbiosis genes in relatives of nitrogen-fixing non-legume Parasponia.</title>
        <authorList>
            <person name="Van Velzen R."/>
            <person name="Holmer R."/>
            <person name="Bu F."/>
            <person name="Rutten L."/>
            <person name="Van Zeijl A."/>
            <person name="Liu W."/>
            <person name="Santuari L."/>
            <person name="Cao Q."/>
            <person name="Sharma T."/>
            <person name="Shen D."/>
            <person name="Roswanjaya Y."/>
            <person name="Wardhani T."/>
            <person name="Kalhor M.S."/>
            <person name="Jansen J."/>
            <person name="Van den Hoogen J."/>
            <person name="Gungor B."/>
            <person name="Hartog M."/>
            <person name="Hontelez J."/>
            <person name="Verver J."/>
            <person name="Yang W.-C."/>
            <person name="Schijlen E."/>
            <person name="Repin R."/>
            <person name="Schilthuizen M."/>
            <person name="Schranz E."/>
            <person name="Heidstra R."/>
            <person name="Miyata K."/>
            <person name="Fedorova E."/>
            <person name="Kohlen W."/>
            <person name="Bisseling T."/>
            <person name="Smit S."/>
            <person name="Geurts R."/>
        </authorList>
    </citation>
    <scope>NUCLEOTIDE SEQUENCE [LARGE SCALE GENOMIC DNA]</scope>
    <source>
        <strain evidence="9">cv. RG33-2</strain>
    </source>
</reference>
<dbReference type="InterPro" id="IPR044837">
    <property type="entry name" value="REM16-like"/>
</dbReference>
<keyword evidence="3" id="KW-0238">DNA-binding</keyword>
<feature type="region of interest" description="Disordered" evidence="6">
    <location>
        <begin position="1"/>
        <end position="32"/>
    </location>
</feature>
<dbReference type="GO" id="GO:0005634">
    <property type="term" value="C:nucleus"/>
    <property type="evidence" value="ECO:0007669"/>
    <property type="project" value="UniProtKB-SubCell"/>
</dbReference>
<gene>
    <name evidence="8" type="ORF">TorRG33x02_070730</name>
</gene>
<feature type="domain" description="TF-B3" evidence="7">
    <location>
        <begin position="491"/>
        <end position="588"/>
    </location>
</feature>
<evidence type="ECO:0000256" key="6">
    <source>
        <dbReference type="SAM" id="MobiDB-lite"/>
    </source>
</evidence>
<feature type="compositionally biased region" description="Basic and acidic residues" evidence="6">
    <location>
        <begin position="14"/>
        <end position="25"/>
    </location>
</feature>
<comment type="caution">
    <text evidence="8">The sequence shown here is derived from an EMBL/GenBank/DDBJ whole genome shotgun (WGS) entry which is preliminary data.</text>
</comment>
<dbReference type="AlphaFoldDB" id="A0A2P5FGW1"/>
<keyword evidence="2" id="KW-0805">Transcription regulation</keyword>
<evidence type="ECO:0000256" key="3">
    <source>
        <dbReference type="ARBA" id="ARBA00023125"/>
    </source>
</evidence>
<dbReference type="Proteomes" id="UP000237000">
    <property type="component" value="Unassembled WGS sequence"/>
</dbReference>
<feature type="region of interest" description="Disordered" evidence="6">
    <location>
        <begin position="337"/>
        <end position="364"/>
    </location>
</feature>
<accession>A0A2P5FGW1</accession>
<dbReference type="OrthoDB" id="623918at2759"/>
<evidence type="ECO:0000313" key="9">
    <source>
        <dbReference type="Proteomes" id="UP000237000"/>
    </source>
</evidence>
<keyword evidence="5" id="KW-0539">Nucleus</keyword>
<evidence type="ECO:0000313" key="8">
    <source>
        <dbReference type="EMBL" id="PON97023.1"/>
    </source>
</evidence>
<dbReference type="PANTHER" id="PTHR31391:SF81">
    <property type="entry name" value="TF-B3 DOMAIN-CONTAINING PROTEIN"/>
    <property type="match status" value="1"/>
</dbReference>
<dbReference type="CDD" id="cd10017">
    <property type="entry name" value="B3_DNA"/>
    <property type="match status" value="3"/>
</dbReference>
<comment type="subcellular location">
    <subcellularLocation>
        <location evidence="1">Nucleus</location>
    </subcellularLocation>
</comment>
<dbReference type="SMART" id="SM01019">
    <property type="entry name" value="B3"/>
    <property type="match status" value="3"/>
</dbReference>
<evidence type="ECO:0000256" key="2">
    <source>
        <dbReference type="ARBA" id="ARBA00023015"/>
    </source>
</evidence>
<name>A0A2P5FGW1_TREOI</name>
<evidence type="ECO:0000259" key="7">
    <source>
        <dbReference type="PROSITE" id="PS50863"/>
    </source>
</evidence>
<evidence type="ECO:0000256" key="1">
    <source>
        <dbReference type="ARBA" id="ARBA00004123"/>
    </source>
</evidence>
<dbReference type="PROSITE" id="PS50863">
    <property type="entry name" value="B3"/>
    <property type="match status" value="3"/>
</dbReference>
<dbReference type="InParanoid" id="A0A2P5FGW1"/>
<feature type="compositionally biased region" description="Acidic residues" evidence="6">
    <location>
        <begin position="337"/>
        <end position="363"/>
    </location>
</feature>
<dbReference type="PANTHER" id="PTHR31391">
    <property type="entry name" value="B3 DOMAIN-CONTAINING PROTEIN OS11G0197600-RELATED"/>
    <property type="match status" value="1"/>
</dbReference>
<dbReference type="EMBL" id="JXTC01000034">
    <property type="protein sequence ID" value="PON97023.1"/>
    <property type="molecule type" value="Genomic_DNA"/>
</dbReference>
<dbReference type="STRING" id="63057.A0A2P5FGW1"/>
<keyword evidence="9" id="KW-1185">Reference proteome</keyword>
<feature type="region of interest" description="Disordered" evidence="6">
    <location>
        <begin position="391"/>
        <end position="421"/>
    </location>
</feature>
<dbReference type="SUPFAM" id="SSF101936">
    <property type="entry name" value="DNA-binding pseudobarrel domain"/>
    <property type="match status" value="3"/>
</dbReference>
<evidence type="ECO:0000256" key="4">
    <source>
        <dbReference type="ARBA" id="ARBA00023163"/>
    </source>
</evidence>
<feature type="compositionally biased region" description="Basic and acidic residues" evidence="6">
    <location>
        <begin position="407"/>
        <end position="416"/>
    </location>
</feature>
<evidence type="ECO:0000256" key="5">
    <source>
        <dbReference type="ARBA" id="ARBA00023242"/>
    </source>
</evidence>
<organism evidence="8 9">
    <name type="scientific">Trema orientale</name>
    <name type="common">Charcoal tree</name>
    <name type="synonym">Celtis orientalis</name>
    <dbReference type="NCBI Taxonomy" id="63057"/>
    <lineage>
        <taxon>Eukaryota</taxon>
        <taxon>Viridiplantae</taxon>
        <taxon>Streptophyta</taxon>
        <taxon>Embryophyta</taxon>
        <taxon>Tracheophyta</taxon>
        <taxon>Spermatophyta</taxon>
        <taxon>Magnoliopsida</taxon>
        <taxon>eudicotyledons</taxon>
        <taxon>Gunneridae</taxon>
        <taxon>Pentapetalae</taxon>
        <taxon>rosids</taxon>
        <taxon>fabids</taxon>
        <taxon>Rosales</taxon>
        <taxon>Cannabaceae</taxon>
        <taxon>Trema</taxon>
    </lineage>
</organism>
<keyword evidence="4" id="KW-0804">Transcription</keyword>
<dbReference type="Pfam" id="PF02362">
    <property type="entry name" value="B3"/>
    <property type="match status" value="3"/>
</dbReference>